<dbReference type="VEuPathDB" id="CryptoDB:Cvel_23257"/>
<feature type="compositionally biased region" description="Basic and acidic residues" evidence="1">
    <location>
        <begin position="368"/>
        <end position="378"/>
    </location>
</feature>
<keyword evidence="2" id="KW-0812">Transmembrane</keyword>
<evidence type="ECO:0000256" key="1">
    <source>
        <dbReference type="SAM" id="MobiDB-lite"/>
    </source>
</evidence>
<sequence>MATPPGMAVRVLRNLLLLQRLVVWRIVSSLPYWAVTFVLTNIFYWSFAAAEGTFFAIPAHVSIAAISYPAAVFAMGLLLPNFVERFWKDREGFRFFLLSVIAVSGGCLVWLLALGYAAMLQYVTRGLQLEWPGYIVFTFFPVAGWLVGQVYQKFVGQLRKIATLTVLSFVLFIFNIFIIMVSPRIVLWFFSLVTFLRIQNYTYAGVQIWRLSKQGTEKMRVLNEALQKRRRTKGSSQAASSRQSLTMFSQSERGNLVPLVPPKEEGEDPREGNANRSTLRVSTGPPSDSRTLPGQVDLESGEGEGEGGRLEGQRKSKRDGIGEESVQQHTQRGELEPEERVYPLEDVKAHFSSVRFADDEDFVPGENVGEKRVQTAESREEEGEKDPEEGEDLEALDPLEDIRVHFSGVQFEDEGEKEAQSRRAEARSAERERRGQQPDRLPSGAFRASVVSRRSIASHLSQASRLSKERLSALAEALEGALIPSSKKSISFARSQTSKRSEKLLLTLAPEAAPFINDIFKGAFEPDSSEQIVLTMARMTVRVIMDTLAPLLVILTVTFVRSEACVTRHFYTSLLELTDDEYANIGYAVLISVGCSLTAYTLVLSLVIKWMPLKLSHVLWHLIVEKETFWEILGGVLVFPAFTLAFMIPHNRMAFFQV</sequence>
<protein>
    <recommendedName>
        <fullName evidence="4">Transmembrane protein</fullName>
    </recommendedName>
</protein>
<feature type="transmembrane region" description="Helical" evidence="2">
    <location>
        <begin position="95"/>
        <end position="119"/>
    </location>
</feature>
<feature type="compositionally biased region" description="Polar residues" evidence="1">
    <location>
        <begin position="274"/>
        <end position="292"/>
    </location>
</feature>
<feature type="transmembrane region" description="Helical" evidence="2">
    <location>
        <begin position="543"/>
        <end position="562"/>
    </location>
</feature>
<feature type="transmembrane region" description="Helical" evidence="2">
    <location>
        <begin position="131"/>
        <end position="148"/>
    </location>
</feature>
<keyword evidence="2" id="KW-1133">Transmembrane helix</keyword>
<evidence type="ECO:0000256" key="2">
    <source>
        <dbReference type="SAM" id="Phobius"/>
    </source>
</evidence>
<proteinExistence type="predicted"/>
<feature type="transmembrane region" description="Helical" evidence="2">
    <location>
        <begin position="160"/>
        <end position="179"/>
    </location>
</feature>
<feature type="transmembrane region" description="Helical" evidence="2">
    <location>
        <begin position="21"/>
        <end position="47"/>
    </location>
</feature>
<feature type="compositionally biased region" description="Polar residues" evidence="1">
    <location>
        <begin position="234"/>
        <end position="253"/>
    </location>
</feature>
<organism evidence="3">
    <name type="scientific">Chromera velia CCMP2878</name>
    <dbReference type="NCBI Taxonomy" id="1169474"/>
    <lineage>
        <taxon>Eukaryota</taxon>
        <taxon>Sar</taxon>
        <taxon>Alveolata</taxon>
        <taxon>Colpodellida</taxon>
        <taxon>Chromeraceae</taxon>
        <taxon>Chromera</taxon>
    </lineage>
</organism>
<gene>
    <name evidence="3" type="ORF">Cvel_23257</name>
</gene>
<feature type="compositionally biased region" description="Acidic residues" evidence="1">
    <location>
        <begin position="379"/>
        <end position="399"/>
    </location>
</feature>
<feature type="transmembrane region" description="Helical" evidence="2">
    <location>
        <begin position="629"/>
        <end position="648"/>
    </location>
</feature>
<name>A0A0G4GSX2_9ALVE</name>
<reference evidence="3" key="1">
    <citation type="submission" date="2014-11" db="EMBL/GenBank/DDBJ databases">
        <authorList>
            <person name="Otto D Thomas"/>
            <person name="Naeem Raeece"/>
        </authorList>
    </citation>
    <scope>NUCLEOTIDE SEQUENCE</scope>
</reference>
<feature type="compositionally biased region" description="Basic and acidic residues" evidence="1">
    <location>
        <begin position="306"/>
        <end position="321"/>
    </location>
</feature>
<feature type="region of interest" description="Disordered" evidence="1">
    <location>
        <begin position="225"/>
        <end position="341"/>
    </location>
</feature>
<keyword evidence="2" id="KW-0472">Membrane</keyword>
<feature type="compositionally biased region" description="Basic and acidic residues" evidence="1">
    <location>
        <begin position="331"/>
        <end position="341"/>
    </location>
</feature>
<dbReference type="AlphaFoldDB" id="A0A0G4GSX2"/>
<accession>A0A0G4GSX2</accession>
<evidence type="ECO:0000313" key="3">
    <source>
        <dbReference type="EMBL" id="CEM33801.1"/>
    </source>
</evidence>
<feature type="compositionally biased region" description="Basic and acidic residues" evidence="1">
    <location>
        <begin position="417"/>
        <end position="437"/>
    </location>
</feature>
<feature type="transmembrane region" description="Helical" evidence="2">
    <location>
        <begin position="59"/>
        <end position="83"/>
    </location>
</feature>
<feature type="transmembrane region" description="Helical" evidence="2">
    <location>
        <begin position="582"/>
        <end position="608"/>
    </location>
</feature>
<evidence type="ECO:0008006" key="4">
    <source>
        <dbReference type="Google" id="ProtNLM"/>
    </source>
</evidence>
<dbReference type="EMBL" id="CDMZ01001521">
    <property type="protein sequence ID" value="CEM33801.1"/>
    <property type="molecule type" value="Genomic_DNA"/>
</dbReference>
<feature type="region of interest" description="Disordered" evidence="1">
    <location>
        <begin position="358"/>
        <end position="445"/>
    </location>
</feature>